<dbReference type="Proteomes" id="UP000321261">
    <property type="component" value="Unassembled WGS sequence"/>
</dbReference>
<keyword evidence="1" id="KW-0472">Membrane</keyword>
<sequence>MYAQVRGTGGLRDVTWGVPAVILVVCGLFGIGAYWLDPGIARTTLLEVDAQGSLGVPVGASAPVREYDVLVEHPGVEHELFVSPTLGDSGGEADGAVELHVQLVDPAGRVLVDQPLLLEPECRRTSGCGWQDWTAPFTPTTAAAHRLAVTVVTVDVPAVHLLVTDPEKTDGPWT</sequence>
<evidence type="ECO:0000313" key="2">
    <source>
        <dbReference type="EMBL" id="TWF74763.1"/>
    </source>
</evidence>
<keyword evidence="1" id="KW-1133">Transmembrane helix</keyword>
<reference evidence="2 3" key="1">
    <citation type="submission" date="2019-06" db="EMBL/GenBank/DDBJ databases">
        <title>Sequencing the genomes of 1000 actinobacteria strains.</title>
        <authorList>
            <person name="Klenk H.-P."/>
        </authorList>
    </citation>
    <scope>NUCLEOTIDE SEQUENCE [LARGE SCALE GENOMIC DNA]</scope>
    <source>
        <strain evidence="2 3">DSM 45671</strain>
    </source>
</reference>
<proteinExistence type="predicted"/>
<protein>
    <submittedName>
        <fullName evidence="2">Uncharacterized protein</fullName>
    </submittedName>
</protein>
<gene>
    <name evidence="2" type="ORF">FHX44_11645</name>
</gene>
<feature type="transmembrane region" description="Helical" evidence="1">
    <location>
        <begin position="16"/>
        <end position="36"/>
    </location>
</feature>
<dbReference type="AlphaFoldDB" id="A0A561SIR7"/>
<dbReference type="EMBL" id="VIWU01000001">
    <property type="protein sequence ID" value="TWF74763.1"/>
    <property type="molecule type" value="Genomic_DNA"/>
</dbReference>
<name>A0A561SIR7_9PSEU</name>
<keyword evidence="3" id="KW-1185">Reference proteome</keyword>
<evidence type="ECO:0000313" key="3">
    <source>
        <dbReference type="Proteomes" id="UP000321261"/>
    </source>
</evidence>
<accession>A0A561SIR7</accession>
<evidence type="ECO:0000256" key="1">
    <source>
        <dbReference type="SAM" id="Phobius"/>
    </source>
</evidence>
<keyword evidence="1" id="KW-0812">Transmembrane</keyword>
<comment type="caution">
    <text evidence="2">The sequence shown here is derived from an EMBL/GenBank/DDBJ whole genome shotgun (WGS) entry which is preliminary data.</text>
</comment>
<organism evidence="2 3">
    <name type="scientific">Pseudonocardia hierapolitana</name>
    <dbReference type="NCBI Taxonomy" id="1128676"/>
    <lineage>
        <taxon>Bacteria</taxon>
        <taxon>Bacillati</taxon>
        <taxon>Actinomycetota</taxon>
        <taxon>Actinomycetes</taxon>
        <taxon>Pseudonocardiales</taxon>
        <taxon>Pseudonocardiaceae</taxon>
        <taxon>Pseudonocardia</taxon>
    </lineage>
</organism>
<dbReference type="RefSeq" id="WP_246170180.1">
    <property type="nucleotide sequence ID" value="NZ_VIWU01000001.1"/>
</dbReference>